<evidence type="ECO:0000256" key="7">
    <source>
        <dbReference type="ARBA" id="ARBA00023242"/>
    </source>
</evidence>
<dbReference type="AlphaFoldDB" id="A0A9W7Y0H8"/>
<comment type="similarity">
    <text evidence="8">Belongs to the class I-like SAM-binding methyltransferase superfamily. RNA methyltransferase RlmE family. SPB1 subfamily.</text>
</comment>
<feature type="region of interest" description="Disordered" evidence="9">
    <location>
        <begin position="409"/>
        <end position="479"/>
    </location>
</feature>
<feature type="compositionally biased region" description="Basic and acidic residues" evidence="9">
    <location>
        <begin position="509"/>
        <end position="521"/>
    </location>
</feature>
<evidence type="ECO:0000259" key="11">
    <source>
        <dbReference type="Pfam" id="PF07780"/>
    </source>
</evidence>
<evidence type="ECO:0000256" key="9">
    <source>
        <dbReference type="SAM" id="MobiDB-lite"/>
    </source>
</evidence>
<feature type="binding site" evidence="8">
    <location>
        <position position="117"/>
    </location>
    <ligand>
        <name>S-adenosyl-L-methionine</name>
        <dbReference type="ChEBI" id="CHEBI:59789"/>
    </ligand>
</feature>
<dbReference type="SUPFAM" id="SSF53335">
    <property type="entry name" value="S-adenosyl-L-methionine-dependent methyltransferases"/>
    <property type="match status" value="1"/>
</dbReference>
<feature type="compositionally biased region" description="Basic residues" evidence="9">
    <location>
        <begin position="844"/>
        <end position="855"/>
    </location>
</feature>
<dbReference type="GO" id="GO:0008650">
    <property type="term" value="F:rRNA (uridine-2'-O-)-methyltransferase activity"/>
    <property type="evidence" value="ECO:0007669"/>
    <property type="project" value="TreeGrafter"/>
</dbReference>
<feature type="region of interest" description="Disordered" evidence="9">
    <location>
        <begin position="810"/>
        <end position="855"/>
    </location>
</feature>
<feature type="compositionally biased region" description="Basic and acidic residues" evidence="9">
    <location>
        <begin position="828"/>
        <end position="843"/>
    </location>
</feature>
<dbReference type="Proteomes" id="UP001149813">
    <property type="component" value="Unassembled WGS sequence"/>
</dbReference>
<feature type="region of interest" description="Disordered" evidence="9">
    <location>
        <begin position="509"/>
        <end position="574"/>
    </location>
</feature>
<dbReference type="Pfam" id="PF01728">
    <property type="entry name" value="FtsJ"/>
    <property type="match status" value="1"/>
</dbReference>
<feature type="binding site" evidence="8">
    <location>
        <position position="56"/>
    </location>
    <ligand>
        <name>S-adenosyl-L-methionine</name>
        <dbReference type="ChEBI" id="CHEBI:59789"/>
    </ligand>
</feature>
<dbReference type="PANTHER" id="PTHR10920">
    <property type="entry name" value="RIBOSOMAL RNA METHYLTRANSFERASE"/>
    <property type="match status" value="1"/>
</dbReference>
<dbReference type="OrthoDB" id="1287559at2759"/>
<evidence type="ECO:0000256" key="4">
    <source>
        <dbReference type="ARBA" id="ARBA00022603"/>
    </source>
</evidence>
<reference evidence="13" key="1">
    <citation type="submission" date="2022-07" db="EMBL/GenBank/DDBJ databases">
        <title>Phylogenomic reconstructions and comparative analyses of Kickxellomycotina fungi.</title>
        <authorList>
            <person name="Reynolds N.K."/>
            <person name="Stajich J.E."/>
            <person name="Barry K."/>
            <person name="Grigoriev I.V."/>
            <person name="Crous P."/>
            <person name="Smith M.E."/>
        </authorList>
    </citation>
    <scope>NUCLEOTIDE SEQUENCE</scope>
    <source>
        <strain evidence="13">NBRC 32514</strain>
    </source>
</reference>
<dbReference type="GO" id="GO:0005730">
    <property type="term" value="C:nucleolus"/>
    <property type="evidence" value="ECO:0007669"/>
    <property type="project" value="UniProtKB-SubCell"/>
</dbReference>
<feature type="domain" description="Ribosomal RNA methyltransferase FtsJ" evidence="10">
    <location>
        <begin position="24"/>
        <end position="200"/>
    </location>
</feature>
<dbReference type="InterPro" id="IPR050082">
    <property type="entry name" value="RNA_methyltr_RlmE"/>
</dbReference>
<dbReference type="GO" id="GO:0030687">
    <property type="term" value="C:preribosome, large subunit precursor"/>
    <property type="evidence" value="ECO:0007669"/>
    <property type="project" value="TreeGrafter"/>
</dbReference>
<dbReference type="InterPro" id="IPR002877">
    <property type="entry name" value="RNA_MeTrfase_FtsJ_dom"/>
</dbReference>
<comment type="caution">
    <text evidence="13">The sequence shown here is derived from an EMBL/GenBank/DDBJ whole genome shotgun (WGS) entry which is preliminary data.</text>
</comment>
<keyword evidence="4 8" id="KW-0489">Methyltransferase</keyword>
<dbReference type="InterPro" id="IPR029063">
    <property type="entry name" value="SAM-dependent_MTases_sf"/>
</dbReference>
<sequence length="855" mass="96930">MGFQKKTGKGRLDKYYHLAKEQGYRARSAFKLIQLNKKYNFLGSARALIDLCAAPGGWLQVAQKYMPVKSVIIGVDLVPIKPIPNVITFAEDILTDKCRNRLRQEMKTWKADVVLHDGAPNVGSNWSHDAYSQTELVLMSLKLATEFLNKGGTFVTKVFRSKDYNSLIWVFNQLFRKVEATKPPSSRNVSAEIFVVCQDYIAPKKIDPRFLDAKYVFEDLILNKTQTSTDIFAPEKKKNKRQRDGYEDGDYTLYKRIDVMEFVKSRDPAGTLGNANEMTFTTEEALEVAKLPETTEDILLACKDLRILGKKDFRRLMKWRAGLRERFQLEKAEEKPKIEESADEDDGSDVEGEVGALATEEMKKLRKERKRLNAKRQRHLVKMQLNMTTPTDIGMEQDGGEPLFRSMTTASKQNSKAYSGMSSANMDDFDPDVDLADEELVELGGRSSASDDSDSEPEDEVGNNAIDSDEEQRLVEMEGEMDGLYSAYISQKRERDAQYDIKRKRAAEEEFRGFSDDEKNGSKGFNSDDSDSEAESHYGSDSEPEQELSEDEEIRGMMRNAKAQKAAKRKSTAKVELGGRAAMWFDQPIFKGVGSVNLDDITDDEAEQVSGKRKRRADDMDVDDSGSDAGNTASDDDASDFEIASANEDDGDPNEVELKDEERQADYDLATPEAMTMIRDLANRKTNKHELIDKHFNRYTFNDTKGLPDWFVDDEQQHNKPALPVSKEAVRMLREKLKALDARPIKKVAEAKARKKMRASKRIANVQKKAESLITNEDMTEAEKARSIDRMIKRATKAKPKEKVTFVVAKNANRGLKGRPKGVKGKYRMVDSRMKKDLRAQKAKEKRSKKNGGRR</sequence>
<feature type="region of interest" description="Disordered" evidence="9">
    <location>
        <begin position="606"/>
        <end position="671"/>
    </location>
</feature>
<feature type="binding site" evidence="8">
    <location>
        <position position="58"/>
    </location>
    <ligand>
        <name>S-adenosyl-L-methionine</name>
        <dbReference type="ChEBI" id="CHEBI:59789"/>
    </ligand>
</feature>
<evidence type="ECO:0000259" key="10">
    <source>
        <dbReference type="Pfam" id="PF01728"/>
    </source>
</evidence>
<dbReference type="InterPro" id="IPR015507">
    <property type="entry name" value="rRNA-MeTfrase_E"/>
</dbReference>
<feature type="compositionally biased region" description="Acidic residues" evidence="9">
    <location>
        <begin position="427"/>
        <end position="441"/>
    </location>
</feature>
<feature type="compositionally biased region" description="Basic and acidic residues" evidence="9">
    <location>
        <begin position="656"/>
        <end position="666"/>
    </location>
</feature>
<dbReference type="Pfam" id="PF11861">
    <property type="entry name" value="DUF3381"/>
    <property type="match status" value="1"/>
</dbReference>
<dbReference type="PANTHER" id="PTHR10920:SF13">
    <property type="entry name" value="PRE-RRNA 2'-O-RIBOSE RNA METHYLTRANSFERASE FTSJ3"/>
    <property type="match status" value="1"/>
</dbReference>
<feature type="domain" description="Ribosomal RNA methyltransferase SPB1-like C-terminal" evidence="11">
    <location>
        <begin position="635"/>
        <end position="846"/>
    </location>
</feature>
<dbReference type="InterPro" id="IPR024576">
    <property type="entry name" value="rRNA_MeTfrase_Spb1_DUF3381"/>
</dbReference>
<dbReference type="HAMAP" id="MF_01547">
    <property type="entry name" value="RNA_methyltr_E"/>
    <property type="match status" value="1"/>
</dbReference>
<feature type="region of interest" description="Disordered" evidence="9">
    <location>
        <begin position="332"/>
        <end position="351"/>
    </location>
</feature>
<keyword evidence="6 8" id="KW-0949">S-adenosyl-L-methionine</keyword>
<keyword evidence="5 8" id="KW-0808">Transferase</keyword>
<organism evidence="13 14">
    <name type="scientific">Coemansia erecta</name>
    <dbReference type="NCBI Taxonomy" id="147472"/>
    <lineage>
        <taxon>Eukaryota</taxon>
        <taxon>Fungi</taxon>
        <taxon>Fungi incertae sedis</taxon>
        <taxon>Zoopagomycota</taxon>
        <taxon>Kickxellomycotina</taxon>
        <taxon>Kickxellomycetes</taxon>
        <taxon>Kickxellales</taxon>
        <taxon>Kickxellaceae</taxon>
        <taxon>Coemansia</taxon>
    </lineage>
</organism>
<dbReference type="InterPro" id="IPR012920">
    <property type="entry name" value="rRNA_MeTfrase_SPB1-like_C"/>
</dbReference>
<feature type="compositionally biased region" description="Basic residues" evidence="9">
    <location>
        <begin position="816"/>
        <end position="827"/>
    </location>
</feature>
<gene>
    <name evidence="13" type="primary">SPB1</name>
    <name evidence="13" type="ORF">LPJ53_003824</name>
</gene>
<dbReference type="Pfam" id="PF07780">
    <property type="entry name" value="Spb1_C"/>
    <property type="match status" value="1"/>
</dbReference>
<feature type="compositionally biased region" description="Polar residues" evidence="9">
    <location>
        <begin position="409"/>
        <end position="425"/>
    </location>
</feature>
<feature type="compositionally biased region" description="Acidic residues" evidence="9">
    <location>
        <begin position="341"/>
        <end position="351"/>
    </location>
</feature>
<feature type="binding site" evidence="8">
    <location>
        <position position="92"/>
    </location>
    <ligand>
        <name>S-adenosyl-L-methionine</name>
        <dbReference type="ChEBI" id="CHEBI:59789"/>
    </ligand>
</feature>
<name>A0A9W7Y0H8_9FUNG</name>
<evidence type="ECO:0000259" key="12">
    <source>
        <dbReference type="Pfam" id="PF11861"/>
    </source>
</evidence>
<feature type="domain" description="DUF3381" evidence="12">
    <location>
        <begin position="236"/>
        <end position="380"/>
    </location>
</feature>
<dbReference type="Gene3D" id="3.40.50.150">
    <property type="entry name" value="Vaccinia Virus protein VP39"/>
    <property type="match status" value="1"/>
</dbReference>
<feature type="coiled-coil region" evidence="8">
    <location>
        <begin position="355"/>
        <end position="382"/>
    </location>
</feature>
<keyword evidence="7 8" id="KW-0539">Nucleus</keyword>
<feature type="active site" description="Proton acceptor" evidence="8">
    <location>
        <position position="157"/>
    </location>
</feature>
<dbReference type="HAMAP" id="MF_03163">
    <property type="entry name" value="RNA_methyltr_E_SPB1"/>
    <property type="match status" value="1"/>
</dbReference>
<evidence type="ECO:0000256" key="6">
    <source>
        <dbReference type="ARBA" id="ARBA00022691"/>
    </source>
</evidence>
<evidence type="ECO:0000256" key="1">
    <source>
        <dbReference type="ARBA" id="ARBA00004604"/>
    </source>
</evidence>
<keyword evidence="14" id="KW-1185">Reference proteome</keyword>
<dbReference type="EMBL" id="JANBOJ010000155">
    <property type="protein sequence ID" value="KAJ1721697.1"/>
    <property type="molecule type" value="Genomic_DNA"/>
</dbReference>
<evidence type="ECO:0000256" key="2">
    <source>
        <dbReference type="ARBA" id="ARBA00022517"/>
    </source>
</evidence>
<evidence type="ECO:0000313" key="14">
    <source>
        <dbReference type="Proteomes" id="UP001149813"/>
    </source>
</evidence>
<feature type="compositionally biased region" description="Acidic residues" evidence="9">
    <location>
        <begin position="451"/>
        <end position="461"/>
    </location>
</feature>
<evidence type="ECO:0000256" key="5">
    <source>
        <dbReference type="ARBA" id="ARBA00022679"/>
    </source>
</evidence>
<proteinExistence type="inferred from homology"/>
<accession>A0A9W7Y0H8</accession>
<dbReference type="FunFam" id="3.40.50.150:FF:000004">
    <property type="entry name" value="AdoMet-dependent rRNA methyltransferase SPB1"/>
    <property type="match status" value="1"/>
</dbReference>
<dbReference type="GO" id="GO:0000466">
    <property type="term" value="P:maturation of 5.8S rRNA from tricistronic rRNA transcript (SSU-rRNA, 5.8S rRNA, LSU-rRNA)"/>
    <property type="evidence" value="ECO:0007669"/>
    <property type="project" value="TreeGrafter"/>
</dbReference>
<dbReference type="GO" id="GO:0016435">
    <property type="term" value="F:rRNA (guanine) methyltransferase activity"/>
    <property type="evidence" value="ECO:0007669"/>
    <property type="project" value="TreeGrafter"/>
</dbReference>
<keyword evidence="3 8" id="KW-0698">rRNA processing</keyword>
<evidence type="ECO:0000256" key="8">
    <source>
        <dbReference type="HAMAP-Rule" id="MF_03163"/>
    </source>
</evidence>
<feature type="binding site" evidence="8">
    <location>
        <position position="76"/>
    </location>
    <ligand>
        <name>S-adenosyl-L-methionine</name>
        <dbReference type="ChEBI" id="CHEBI:59789"/>
    </ligand>
</feature>
<feature type="compositionally biased region" description="Acidic residues" evidence="9">
    <location>
        <begin position="542"/>
        <end position="553"/>
    </location>
</feature>
<evidence type="ECO:0000313" key="13">
    <source>
        <dbReference type="EMBL" id="KAJ1721697.1"/>
    </source>
</evidence>
<keyword evidence="2 8" id="KW-0690">Ribosome biogenesis</keyword>
<evidence type="ECO:0000256" key="3">
    <source>
        <dbReference type="ARBA" id="ARBA00022552"/>
    </source>
</evidence>
<keyword evidence="8" id="KW-0175">Coiled coil</keyword>
<protein>
    <submittedName>
        <fullName evidence="13">AdoMet-dependent rRNA methyltransferase spb1</fullName>
    </submittedName>
</protein>
<comment type="subcellular location">
    <subcellularLocation>
        <location evidence="1 8">Nucleus</location>
        <location evidence="1 8">Nucleolus</location>
    </subcellularLocation>
</comment>
<dbReference type="InterPro" id="IPR028589">
    <property type="entry name" value="SPB1-like"/>
</dbReference>
<dbReference type="GO" id="GO:0000463">
    <property type="term" value="P:maturation of LSU-rRNA from tricistronic rRNA transcript (SSU-rRNA, 5.8S rRNA, LSU-rRNA)"/>
    <property type="evidence" value="ECO:0007669"/>
    <property type="project" value="TreeGrafter"/>
</dbReference>